<dbReference type="Proteomes" id="UP000053105">
    <property type="component" value="Unassembled WGS sequence"/>
</dbReference>
<gene>
    <name evidence="1" type="ORF">WN51_09386</name>
</gene>
<dbReference type="AlphaFoldDB" id="A0A0N0U6G1"/>
<keyword evidence="2" id="KW-1185">Reference proteome</keyword>
<proteinExistence type="predicted"/>
<accession>A0A0N0U6G1</accession>
<organism evidence="1 2">
    <name type="scientific">Melipona quadrifasciata</name>
    <dbReference type="NCBI Taxonomy" id="166423"/>
    <lineage>
        <taxon>Eukaryota</taxon>
        <taxon>Metazoa</taxon>
        <taxon>Ecdysozoa</taxon>
        <taxon>Arthropoda</taxon>
        <taxon>Hexapoda</taxon>
        <taxon>Insecta</taxon>
        <taxon>Pterygota</taxon>
        <taxon>Neoptera</taxon>
        <taxon>Endopterygota</taxon>
        <taxon>Hymenoptera</taxon>
        <taxon>Apocrita</taxon>
        <taxon>Aculeata</taxon>
        <taxon>Apoidea</taxon>
        <taxon>Anthophila</taxon>
        <taxon>Apidae</taxon>
        <taxon>Melipona</taxon>
    </lineage>
</organism>
<dbReference type="EMBL" id="KQ435729">
    <property type="protein sequence ID" value="KOX77721.1"/>
    <property type="molecule type" value="Genomic_DNA"/>
</dbReference>
<evidence type="ECO:0000313" key="1">
    <source>
        <dbReference type="EMBL" id="KOX77721.1"/>
    </source>
</evidence>
<sequence length="125" mass="14087">MNQASQDFPTKSEKFSELSRGFPKAAGAEVGEVGMFAGSARHASSKKSNEATIPGCLQEAENHWDEIAEQRLKGWRVECRRSDKEMTNCERDFLSCTLNCTLENFSECELESRQLATVYKEMINP</sequence>
<protein>
    <submittedName>
        <fullName evidence="1">Uncharacterized protein</fullName>
    </submittedName>
</protein>
<evidence type="ECO:0000313" key="2">
    <source>
        <dbReference type="Proteomes" id="UP000053105"/>
    </source>
</evidence>
<name>A0A0N0U6G1_9HYME</name>
<reference evidence="1 2" key="1">
    <citation type="submission" date="2015-07" db="EMBL/GenBank/DDBJ databases">
        <title>The genome of Melipona quadrifasciata.</title>
        <authorList>
            <person name="Pan H."/>
            <person name="Kapheim K."/>
        </authorList>
    </citation>
    <scope>NUCLEOTIDE SEQUENCE [LARGE SCALE GENOMIC DNA]</scope>
    <source>
        <strain evidence="1">0111107301</strain>
        <tissue evidence="1">Whole body</tissue>
    </source>
</reference>